<gene>
    <name evidence="2" type="ORF">NA56DRAFT_453094</name>
</gene>
<feature type="transmembrane region" description="Helical" evidence="1">
    <location>
        <begin position="26"/>
        <end position="50"/>
    </location>
</feature>
<proteinExistence type="predicted"/>
<keyword evidence="1" id="KW-0472">Membrane</keyword>
<dbReference type="Proteomes" id="UP000235672">
    <property type="component" value="Unassembled WGS sequence"/>
</dbReference>
<evidence type="ECO:0000256" key="1">
    <source>
        <dbReference type="SAM" id="Phobius"/>
    </source>
</evidence>
<dbReference type="OrthoDB" id="9451547at2759"/>
<dbReference type="AlphaFoldDB" id="A0A2J6PG13"/>
<dbReference type="PANTHER" id="PTHR35043">
    <property type="entry name" value="TRANSCRIPTION FACTOR DOMAIN-CONTAINING PROTEIN"/>
    <property type="match status" value="1"/>
</dbReference>
<keyword evidence="3" id="KW-1185">Reference proteome</keyword>
<reference evidence="2 3" key="1">
    <citation type="submission" date="2016-05" db="EMBL/GenBank/DDBJ databases">
        <title>A degradative enzymes factory behind the ericoid mycorrhizal symbiosis.</title>
        <authorList>
            <consortium name="DOE Joint Genome Institute"/>
            <person name="Martino E."/>
            <person name="Morin E."/>
            <person name="Grelet G."/>
            <person name="Kuo A."/>
            <person name="Kohler A."/>
            <person name="Daghino S."/>
            <person name="Barry K."/>
            <person name="Choi C."/>
            <person name="Cichocki N."/>
            <person name="Clum A."/>
            <person name="Copeland A."/>
            <person name="Hainaut M."/>
            <person name="Haridas S."/>
            <person name="Labutti K."/>
            <person name="Lindquist E."/>
            <person name="Lipzen A."/>
            <person name="Khouja H.-R."/>
            <person name="Murat C."/>
            <person name="Ohm R."/>
            <person name="Olson A."/>
            <person name="Spatafora J."/>
            <person name="Veneault-Fourrey C."/>
            <person name="Henrissat B."/>
            <person name="Grigoriev I."/>
            <person name="Martin F."/>
            <person name="Perotto S."/>
        </authorList>
    </citation>
    <scope>NUCLEOTIDE SEQUENCE [LARGE SCALE GENOMIC DNA]</scope>
    <source>
        <strain evidence="2 3">UAMH 7357</strain>
    </source>
</reference>
<accession>A0A2J6PG13</accession>
<organism evidence="2 3">
    <name type="scientific">Hyaloscypha hepaticicola</name>
    <dbReference type="NCBI Taxonomy" id="2082293"/>
    <lineage>
        <taxon>Eukaryota</taxon>
        <taxon>Fungi</taxon>
        <taxon>Dikarya</taxon>
        <taxon>Ascomycota</taxon>
        <taxon>Pezizomycotina</taxon>
        <taxon>Leotiomycetes</taxon>
        <taxon>Helotiales</taxon>
        <taxon>Hyaloscyphaceae</taxon>
        <taxon>Hyaloscypha</taxon>
    </lineage>
</organism>
<keyword evidence="1" id="KW-0812">Transmembrane</keyword>
<sequence>MFSPYGAASDNPTASWHPEPTFRGTYSILSTCIVTLGLCVWTSLHLNIPAYGKASQQWRKKLVWLVVGLFAPELVGLSRITPPVDELTVFRLLGPHTHSAEKHVRFTDS</sequence>
<protein>
    <submittedName>
        <fullName evidence="2">Uncharacterized protein</fullName>
    </submittedName>
</protein>
<dbReference type="PANTHER" id="PTHR35043:SF9">
    <property type="match status" value="1"/>
</dbReference>
<evidence type="ECO:0000313" key="3">
    <source>
        <dbReference type="Proteomes" id="UP000235672"/>
    </source>
</evidence>
<dbReference type="EMBL" id="KZ613541">
    <property type="protein sequence ID" value="PMD12836.1"/>
    <property type="molecule type" value="Genomic_DNA"/>
</dbReference>
<evidence type="ECO:0000313" key="2">
    <source>
        <dbReference type="EMBL" id="PMD12836.1"/>
    </source>
</evidence>
<name>A0A2J6PG13_9HELO</name>
<feature type="transmembrane region" description="Helical" evidence="1">
    <location>
        <begin position="62"/>
        <end position="81"/>
    </location>
</feature>
<keyword evidence="1" id="KW-1133">Transmembrane helix</keyword>
<dbReference type="STRING" id="1745343.A0A2J6PG13"/>